<dbReference type="NCBIfam" id="TIGR02532">
    <property type="entry name" value="IV_pilin_GFxxxE"/>
    <property type="match status" value="1"/>
</dbReference>
<feature type="domain" description="DUF1559" evidence="2">
    <location>
        <begin position="35"/>
        <end position="333"/>
    </location>
</feature>
<dbReference type="Gene3D" id="3.30.700.10">
    <property type="entry name" value="Glycoprotein, Type 4 Pilin"/>
    <property type="match status" value="1"/>
</dbReference>
<keyword evidence="1" id="KW-0472">Membrane</keyword>
<evidence type="ECO:0000313" key="4">
    <source>
        <dbReference type="Proteomes" id="UP000315017"/>
    </source>
</evidence>
<gene>
    <name evidence="3" type="ORF">ETAA8_06320</name>
</gene>
<dbReference type="AlphaFoldDB" id="A0A517Y5P8"/>
<feature type="transmembrane region" description="Helical" evidence="1">
    <location>
        <begin position="12"/>
        <end position="32"/>
    </location>
</feature>
<accession>A0A517Y5P8</accession>
<dbReference type="KEGG" id="aagg:ETAA8_06320"/>
<dbReference type="EMBL" id="CP036274">
    <property type="protein sequence ID" value="QDU25563.1"/>
    <property type="molecule type" value="Genomic_DNA"/>
</dbReference>
<dbReference type="PROSITE" id="PS00409">
    <property type="entry name" value="PROKAR_NTER_METHYL"/>
    <property type="match status" value="1"/>
</dbReference>
<dbReference type="SUPFAM" id="SSF54523">
    <property type="entry name" value="Pili subunits"/>
    <property type="match status" value="1"/>
</dbReference>
<dbReference type="OrthoDB" id="280382at2"/>
<sequence>MSIPSKRGLTLVEVLVVVAIIGVIIALILPAVRTSREAARRMQCGNNVKQLLLGVQNYHDTFMSLPYGAISRKGSKADGTPTWGMSWLLLMSPFCEGKSPYYHAAETAGVNAIGNDCLSPAVRAAADGVKMKYMLCPSSPLPEMQSLDSQQLSLPSYAGIMGANVHLANPPLDAIDPKGRIVAGPYGGFAAANGLLMVNECVPFDKCKDGTANTILVGEVADWYYDRGGRRNPAMSVANAGDGYHDAAGWLAGTNLPGAIEKDGSPVAPDHVLNLVTIEHAIVTNNRDGTQPQWGTQGIGRCGLNNPLLSGHPAGVVTGFADGHVQLVTKQTAPYVLKRLAIRDDGAELPRF</sequence>
<dbReference type="PANTHER" id="PTHR30093:SF2">
    <property type="entry name" value="TYPE II SECRETION SYSTEM PROTEIN H"/>
    <property type="match status" value="1"/>
</dbReference>
<dbReference type="Pfam" id="PF07596">
    <property type="entry name" value="SBP_bac_10"/>
    <property type="match status" value="1"/>
</dbReference>
<evidence type="ECO:0000256" key="1">
    <source>
        <dbReference type="SAM" id="Phobius"/>
    </source>
</evidence>
<dbReference type="InterPro" id="IPR012902">
    <property type="entry name" value="N_methyl_site"/>
</dbReference>
<proteinExistence type="predicted"/>
<evidence type="ECO:0000313" key="3">
    <source>
        <dbReference type="EMBL" id="QDU25563.1"/>
    </source>
</evidence>
<dbReference type="InterPro" id="IPR045584">
    <property type="entry name" value="Pilin-like"/>
</dbReference>
<keyword evidence="4" id="KW-1185">Reference proteome</keyword>
<reference evidence="3 4" key="1">
    <citation type="submission" date="2019-02" db="EMBL/GenBank/DDBJ databases">
        <title>Deep-cultivation of Planctomycetes and their phenomic and genomic characterization uncovers novel biology.</title>
        <authorList>
            <person name="Wiegand S."/>
            <person name="Jogler M."/>
            <person name="Boedeker C."/>
            <person name="Pinto D."/>
            <person name="Vollmers J."/>
            <person name="Rivas-Marin E."/>
            <person name="Kohn T."/>
            <person name="Peeters S.H."/>
            <person name="Heuer A."/>
            <person name="Rast P."/>
            <person name="Oberbeckmann S."/>
            <person name="Bunk B."/>
            <person name="Jeske O."/>
            <person name="Meyerdierks A."/>
            <person name="Storesund J.E."/>
            <person name="Kallscheuer N."/>
            <person name="Luecker S."/>
            <person name="Lage O.M."/>
            <person name="Pohl T."/>
            <person name="Merkel B.J."/>
            <person name="Hornburger P."/>
            <person name="Mueller R.-W."/>
            <person name="Bruemmer F."/>
            <person name="Labrenz M."/>
            <person name="Spormann A.M."/>
            <person name="Op den Camp H."/>
            <person name="Overmann J."/>
            <person name="Amann R."/>
            <person name="Jetten M.S.M."/>
            <person name="Mascher T."/>
            <person name="Medema M.H."/>
            <person name="Devos D.P."/>
            <person name="Kaster A.-K."/>
            <person name="Ovreas L."/>
            <person name="Rohde M."/>
            <person name="Galperin M.Y."/>
            <person name="Jogler C."/>
        </authorList>
    </citation>
    <scope>NUCLEOTIDE SEQUENCE [LARGE SCALE GENOMIC DNA]</scope>
    <source>
        <strain evidence="3 4">ETA_A8</strain>
    </source>
</reference>
<dbReference type="Pfam" id="PF07963">
    <property type="entry name" value="N_methyl"/>
    <property type="match status" value="1"/>
</dbReference>
<dbReference type="RefSeq" id="WP_145084706.1">
    <property type="nucleotide sequence ID" value="NZ_CP036274.1"/>
</dbReference>
<keyword evidence="1" id="KW-0812">Transmembrane</keyword>
<organism evidence="3 4">
    <name type="scientific">Anatilimnocola aggregata</name>
    <dbReference type="NCBI Taxonomy" id="2528021"/>
    <lineage>
        <taxon>Bacteria</taxon>
        <taxon>Pseudomonadati</taxon>
        <taxon>Planctomycetota</taxon>
        <taxon>Planctomycetia</taxon>
        <taxon>Pirellulales</taxon>
        <taxon>Pirellulaceae</taxon>
        <taxon>Anatilimnocola</taxon>
    </lineage>
</organism>
<dbReference type="InterPro" id="IPR011453">
    <property type="entry name" value="DUF1559"/>
</dbReference>
<name>A0A517Y5P8_9BACT</name>
<dbReference type="PANTHER" id="PTHR30093">
    <property type="entry name" value="GENERAL SECRETION PATHWAY PROTEIN G"/>
    <property type="match status" value="1"/>
</dbReference>
<evidence type="ECO:0000259" key="2">
    <source>
        <dbReference type="Pfam" id="PF07596"/>
    </source>
</evidence>
<protein>
    <recommendedName>
        <fullName evidence="2">DUF1559 domain-containing protein</fullName>
    </recommendedName>
</protein>
<keyword evidence="1" id="KW-1133">Transmembrane helix</keyword>
<dbReference type="Proteomes" id="UP000315017">
    <property type="component" value="Chromosome"/>
</dbReference>